<organism evidence="9">
    <name type="scientific">Arcella intermedia</name>
    <dbReference type="NCBI Taxonomy" id="1963864"/>
    <lineage>
        <taxon>Eukaryota</taxon>
        <taxon>Amoebozoa</taxon>
        <taxon>Tubulinea</taxon>
        <taxon>Elardia</taxon>
        <taxon>Arcellinida</taxon>
        <taxon>Sphaerothecina</taxon>
        <taxon>Arcellidae</taxon>
        <taxon>Arcella</taxon>
    </lineage>
</organism>
<feature type="binding site" evidence="7">
    <location>
        <position position="125"/>
    </location>
    <ligand>
        <name>Zn(2+)</name>
        <dbReference type="ChEBI" id="CHEBI:29105"/>
    </ligand>
</feature>
<feature type="binding site" evidence="7">
    <location>
        <position position="154"/>
    </location>
    <ligand>
        <name>Zn(2+)</name>
        <dbReference type="ChEBI" id="CHEBI:29105"/>
    </ligand>
</feature>
<dbReference type="GO" id="GO:0005634">
    <property type="term" value="C:nucleus"/>
    <property type="evidence" value="ECO:0007669"/>
    <property type="project" value="TreeGrafter"/>
</dbReference>
<dbReference type="GO" id="GO:0000122">
    <property type="term" value="P:negative regulation of transcription by RNA polymerase II"/>
    <property type="evidence" value="ECO:0007669"/>
    <property type="project" value="TreeGrafter"/>
</dbReference>
<dbReference type="EMBL" id="GIBP01003696">
    <property type="protein sequence ID" value="NDV32665.1"/>
    <property type="molecule type" value="Transcribed_RNA"/>
</dbReference>
<proteinExistence type="inferred from homology"/>
<dbReference type="InterPro" id="IPR050134">
    <property type="entry name" value="NAD-dep_sirtuin_deacylases"/>
</dbReference>
<evidence type="ECO:0000256" key="2">
    <source>
        <dbReference type="ARBA" id="ARBA00022679"/>
    </source>
</evidence>
<dbReference type="InterPro" id="IPR026590">
    <property type="entry name" value="Ssirtuin_cat_dom"/>
</dbReference>
<evidence type="ECO:0000256" key="6">
    <source>
        <dbReference type="ARBA" id="ARBA00038170"/>
    </source>
</evidence>
<dbReference type="GO" id="GO:0046872">
    <property type="term" value="F:metal ion binding"/>
    <property type="evidence" value="ECO:0007669"/>
    <property type="project" value="UniProtKB-KW"/>
</dbReference>
<feature type="domain" description="Deacetylase sirtuin-type" evidence="8">
    <location>
        <begin position="12"/>
        <end position="253"/>
    </location>
</feature>
<dbReference type="PROSITE" id="PS50305">
    <property type="entry name" value="SIRTUIN"/>
    <property type="match status" value="1"/>
</dbReference>
<feature type="binding site" evidence="7">
    <location>
        <position position="128"/>
    </location>
    <ligand>
        <name>Zn(2+)</name>
        <dbReference type="ChEBI" id="CHEBI:29105"/>
    </ligand>
</feature>
<dbReference type="GO" id="GO:0003714">
    <property type="term" value="F:transcription corepressor activity"/>
    <property type="evidence" value="ECO:0007669"/>
    <property type="project" value="TreeGrafter"/>
</dbReference>
<comment type="similarity">
    <text evidence="6">Belongs to the sirtuin family. Class IV subfamily.</text>
</comment>
<feature type="active site" description="Proton acceptor" evidence="7">
    <location>
        <position position="117"/>
    </location>
</feature>
<feature type="binding site" evidence="7">
    <location>
        <position position="157"/>
    </location>
    <ligand>
        <name>Zn(2+)</name>
        <dbReference type="ChEBI" id="CHEBI:29105"/>
    </ligand>
</feature>
<dbReference type="PANTHER" id="PTHR11085:SF12">
    <property type="entry name" value="NAD-DEPENDENT PROTEIN DEACYLASE SIRTUIN-6"/>
    <property type="match status" value="1"/>
</dbReference>
<dbReference type="InterPro" id="IPR036028">
    <property type="entry name" value="SH3-like_dom_sf"/>
</dbReference>
<protein>
    <recommendedName>
        <fullName evidence="1">protein acetyllysine N-acetyltransferase</fullName>
        <ecNumber evidence="1">2.3.1.286</ecNumber>
    </recommendedName>
</protein>
<reference evidence="9" key="1">
    <citation type="journal article" date="2020" name="J. Eukaryot. Microbiol.">
        <title>De novo Sequencing, Assembly and Annotation of the Transcriptome for the Free-Living Testate Amoeba Arcella intermedia.</title>
        <authorList>
            <person name="Ribeiro G.M."/>
            <person name="Porfirio-Sousa A.L."/>
            <person name="Maurer-Alcala X.X."/>
            <person name="Katz L.A."/>
            <person name="Lahr D.J.G."/>
        </authorList>
    </citation>
    <scope>NUCLEOTIDE SEQUENCE</scope>
</reference>
<dbReference type="AlphaFoldDB" id="A0A6B2L6S4"/>
<evidence type="ECO:0000256" key="3">
    <source>
        <dbReference type="ARBA" id="ARBA00022723"/>
    </source>
</evidence>
<evidence type="ECO:0000313" key="9">
    <source>
        <dbReference type="EMBL" id="NDV32665.1"/>
    </source>
</evidence>
<dbReference type="GO" id="GO:0070403">
    <property type="term" value="F:NAD+ binding"/>
    <property type="evidence" value="ECO:0007669"/>
    <property type="project" value="InterPro"/>
</dbReference>
<name>A0A6B2L6S4_9EUKA</name>
<dbReference type="SUPFAM" id="SSF50044">
    <property type="entry name" value="SH3-domain"/>
    <property type="match status" value="1"/>
</dbReference>
<evidence type="ECO:0000259" key="8">
    <source>
        <dbReference type="PROSITE" id="PS50305"/>
    </source>
</evidence>
<keyword evidence="4 7" id="KW-0862">Zinc</keyword>
<keyword evidence="5" id="KW-0520">NAD</keyword>
<dbReference type="PANTHER" id="PTHR11085">
    <property type="entry name" value="NAD-DEPENDENT PROTEIN DEACYLASE SIRTUIN-5, MITOCHONDRIAL-RELATED"/>
    <property type="match status" value="1"/>
</dbReference>
<dbReference type="InterPro" id="IPR029035">
    <property type="entry name" value="DHS-like_NAD/FAD-binding_dom"/>
</dbReference>
<dbReference type="GO" id="GO:0017136">
    <property type="term" value="F:histone deacetylase activity, NAD-dependent"/>
    <property type="evidence" value="ECO:0007669"/>
    <property type="project" value="TreeGrafter"/>
</dbReference>
<evidence type="ECO:0000256" key="5">
    <source>
        <dbReference type="ARBA" id="ARBA00023027"/>
    </source>
</evidence>
<dbReference type="InterPro" id="IPR003000">
    <property type="entry name" value="Sirtuin"/>
</dbReference>
<dbReference type="EC" id="2.3.1.286" evidence="1"/>
<dbReference type="Gene3D" id="3.40.50.1220">
    <property type="entry name" value="TPP-binding domain"/>
    <property type="match status" value="1"/>
</dbReference>
<sequence>MEDDLQEIREPEEEVKRKVRILASWVRASKNMVAFTGAGISTAAGISDFRGPNGIWTKRDQGTPVPRTFPLATAPTLTHLSLLSLHTHGHLHALISTNTDGLHLLSGFPLASFQELHGNRNIEACASCGRVYYRRFPVRPNDIPCKTRLTARRCDACRTPLRWTNVAFGQTLPDLGLHNAHRLAEQSDLSLVLGTTMKVEPAASLPFEGKKHRESKVVLVNLQRTNCDEKCDLRIFATCDEVSKLLMMELGLEVPQFFPLELAEDVEWQEVFQECYKFRSVSDDWYDGPVDPTVVEQDGEGSWGLRWFMEPKRRRSLARMKESTVARGENEISLNKGDMVEVLKRSKNEEGKSWCYVVKVGSSNDEPIRLGCVWECCLQYEIC</sequence>
<evidence type="ECO:0000256" key="4">
    <source>
        <dbReference type="ARBA" id="ARBA00022833"/>
    </source>
</evidence>
<evidence type="ECO:0000256" key="1">
    <source>
        <dbReference type="ARBA" id="ARBA00012928"/>
    </source>
</evidence>
<keyword evidence="2" id="KW-0808">Transferase</keyword>
<evidence type="ECO:0000256" key="7">
    <source>
        <dbReference type="PROSITE-ProRule" id="PRU00236"/>
    </source>
</evidence>
<dbReference type="Gene3D" id="2.20.28.200">
    <property type="match status" value="1"/>
</dbReference>
<keyword evidence="3 7" id="KW-0479">Metal-binding</keyword>
<dbReference type="Pfam" id="PF02146">
    <property type="entry name" value="SIR2"/>
    <property type="match status" value="1"/>
</dbReference>
<accession>A0A6B2L6S4</accession>
<dbReference type="SUPFAM" id="SSF52467">
    <property type="entry name" value="DHS-like NAD/FAD-binding domain"/>
    <property type="match status" value="1"/>
</dbReference>